<dbReference type="GO" id="GO:0005524">
    <property type="term" value="F:ATP binding"/>
    <property type="evidence" value="ECO:0007669"/>
    <property type="project" value="UniProtKB-UniRule"/>
</dbReference>
<dbReference type="PANTHER" id="PTHR23135">
    <property type="entry name" value="MUR LIGASE FAMILY MEMBER"/>
    <property type="match status" value="1"/>
</dbReference>
<comment type="catalytic activity">
    <reaction evidence="2">
        <text>beta-D-GlcNAc-(1-&gt;4)-Mur2Ac(oyl-L-Ala-gamma-D-O-P-Glu-L-Lys-D-Ala-D-Ala)-di-trans,octa-cis-undecaprenyl diphosphate + NH4(+) = beta-D-GlcNAc-(1-&gt;4)-Mur2Ac(oyl-L-Ala-D-isoglutaminyl-L-Lys-D-Ala-D-Ala)-di-trans,octa-cis-undecaprenyl diphosphate + phosphate + H(+)</text>
        <dbReference type="Rhea" id="RHEA:57932"/>
        <dbReference type="ChEBI" id="CHEBI:15378"/>
        <dbReference type="ChEBI" id="CHEBI:28938"/>
        <dbReference type="ChEBI" id="CHEBI:43474"/>
        <dbReference type="ChEBI" id="CHEBI:62233"/>
        <dbReference type="ChEBI" id="CHEBI:143132"/>
    </reaction>
</comment>
<feature type="binding site" evidence="2">
    <location>
        <position position="217"/>
    </location>
    <ligand>
        <name>Zn(2+)</name>
        <dbReference type="ChEBI" id="CHEBI:29105"/>
    </ligand>
</feature>
<keyword evidence="2" id="KW-0479">Metal-binding</keyword>
<keyword evidence="2" id="KW-0133">Cell shape</keyword>
<comment type="caution">
    <text evidence="5">The sequence shown here is derived from an EMBL/GenBank/DDBJ whole genome shotgun (WGS) entry which is preliminary data.</text>
</comment>
<feature type="domain" description="Lipid II isoglutaminyl synthase (glutamine-hydrolyzing) subunit MurT C-terminal" evidence="4">
    <location>
        <begin position="328"/>
        <end position="436"/>
    </location>
</feature>
<dbReference type="GO" id="GO:0008270">
    <property type="term" value="F:zinc ion binding"/>
    <property type="evidence" value="ECO:0007669"/>
    <property type="project" value="UniProtKB-UniRule"/>
</dbReference>
<dbReference type="GO" id="GO:0009252">
    <property type="term" value="P:peptidoglycan biosynthetic process"/>
    <property type="evidence" value="ECO:0007669"/>
    <property type="project" value="UniProtKB-UniRule"/>
</dbReference>
<evidence type="ECO:0000256" key="1">
    <source>
        <dbReference type="ARBA" id="ARBA00004752"/>
    </source>
</evidence>
<proteinExistence type="inferred from homology"/>
<keyword evidence="2" id="KW-0862">Zinc</keyword>
<comment type="subunit">
    <text evidence="2">Forms a heterodimer with GatD.</text>
</comment>
<dbReference type="Gene3D" id="3.40.1190.10">
    <property type="entry name" value="Mur-like, catalytic domain"/>
    <property type="match status" value="1"/>
</dbReference>
<organism evidence="5 6">
    <name type="scientific">Falseniella ignava</name>
    <dbReference type="NCBI Taxonomy" id="137730"/>
    <lineage>
        <taxon>Bacteria</taxon>
        <taxon>Bacillati</taxon>
        <taxon>Bacillota</taxon>
        <taxon>Bacilli</taxon>
        <taxon>Lactobacillales</taxon>
        <taxon>Aerococcaceae</taxon>
        <taxon>Falseniella</taxon>
    </lineage>
</organism>
<reference evidence="5 6" key="1">
    <citation type="submission" date="2017-12" db="EMBL/GenBank/DDBJ databases">
        <title>Phylogenetic diversity of female urinary microbiome.</title>
        <authorList>
            <person name="Thomas-White K."/>
            <person name="Wolfe A.J."/>
        </authorList>
    </citation>
    <scope>NUCLEOTIDE SEQUENCE [LARGE SCALE GENOMIC DNA]</scope>
    <source>
        <strain evidence="5 6">UMB0898</strain>
    </source>
</reference>
<dbReference type="OrthoDB" id="9803907at2"/>
<feature type="binding site" evidence="2">
    <location>
        <position position="239"/>
    </location>
    <ligand>
        <name>Zn(2+)</name>
        <dbReference type="ChEBI" id="CHEBI:29105"/>
    </ligand>
</feature>
<feature type="domain" description="Mur ligase central" evidence="3">
    <location>
        <begin position="61"/>
        <end position="182"/>
    </location>
</feature>
<comment type="similarity">
    <text evidence="2">Belongs to the MurCDEF family. MurT subfamily.</text>
</comment>
<evidence type="ECO:0000313" key="5">
    <source>
        <dbReference type="EMBL" id="PKY89152.1"/>
    </source>
</evidence>
<evidence type="ECO:0000313" key="6">
    <source>
        <dbReference type="Proteomes" id="UP000234384"/>
    </source>
</evidence>
<evidence type="ECO:0000256" key="2">
    <source>
        <dbReference type="HAMAP-Rule" id="MF_02214"/>
    </source>
</evidence>
<dbReference type="InterPro" id="IPR013221">
    <property type="entry name" value="Mur_ligase_cen"/>
</dbReference>
<dbReference type="UniPathway" id="UPA00219"/>
<comment type="pathway">
    <text evidence="1 2">Cell wall biogenesis; peptidoglycan biosynthesis.</text>
</comment>
<keyword evidence="2" id="KW-0961">Cell wall biogenesis/degradation</keyword>
<dbReference type="HAMAP" id="MF_02214">
    <property type="entry name" value="Lipid_II_synth_MurT"/>
    <property type="match status" value="1"/>
</dbReference>
<evidence type="ECO:0000259" key="3">
    <source>
        <dbReference type="Pfam" id="PF08245"/>
    </source>
</evidence>
<dbReference type="InterPro" id="IPR036565">
    <property type="entry name" value="Mur-like_cat_sf"/>
</dbReference>
<gene>
    <name evidence="2" type="primary">murT</name>
    <name evidence="5" type="ORF">CYJ57_04220</name>
</gene>
<dbReference type="GO" id="GO:0071555">
    <property type="term" value="P:cell wall organization"/>
    <property type="evidence" value="ECO:0007669"/>
    <property type="project" value="UniProtKB-KW"/>
</dbReference>
<dbReference type="AlphaFoldDB" id="A0A2I1K0U4"/>
<sequence>MMKENKNMNLKTRIIRMLANGSREVLSRLTQGGSSFPGKLALTLDPHILASLTKNYQIAVITGTNGKTMTTALCAQMARQKGYQIVTNASGSNMIQGIVGAFLAAEPLKAGEQGLAILEIDEGSLNKILQYFQPDVFIHTNLFEDQMDRYGSVQAVANLLEEAARRSPEAQVIANGDSPYLHMPDLENERLYFGFDYSSQSVNHFESVLVNESCPKCQHTLTYKYLSYGNLGDYLCPSCGLSHPSLDYRMMDIIELDADYAKVAFDEVEYELPMGGMYNVYNALAAYAFGRYLECTPEQIQAAFSGAPRISGRQEVVEYQGKEIHLNLIKNTVGMEQTLDLIGLTNEPMSMVFIINNQPADGEDIGWLQQVDFDRMASYPIKKIVTSGMCQQAITEELERSALSVPIQPMSVGDVVQWIQQTDETTIHIVASYTAMMAFRKVLTDQGIID</sequence>
<comment type="catalytic activity">
    <reaction evidence="2">
        <text>beta-D-GlcNAc-(1-&gt;4)-Mur2Ac(oyl-L-Ala-gamma-D-Glu-L-Lys-D-Ala-D-Ala)-di-trans,octa-cis-undecaprenyl diphosphate + L-glutamine + ATP + H2O = beta-D-GlcNAc-(1-&gt;4)-Mur2Ac(oyl-L-Ala-D-isoglutaminyl-L-Lys-D-Ala-D-Ala)-di-trans,octa-cis-undecaprenyl diphosphate + L-glutamate + ADP + phosphate + H(+)</text>
        <dbReference type="Rhea" id="RHEA:57928"/>
        <dbReference type="ChEBI" id="CHEBI:15377"/>
        <dbReference type="ChEBI" id="CHEBI:15378"/>
        <dbReference type="ChEBI" id="CHEBI:29985"/>
        <dbReference type="ChEBI" id="CHEBI:30616"/>
        <dbReference type="ChEBI" id="CHEBI:43474"/>
        <dbReference type="ChEBI" id="CHEBI:58359"/>
        <dbReference type="ChEBI" id="CHEBI:60033"/>
        <dbReference type="ChEBI" id="CHEBI:62233"/>
        <dbReference type="ChEBI" id="CHEBI:456216"/>
        <dbReference type="EC" id="6.3.5.13"/>
    </reaction>
</comment>
<dbReference type="GO" id="GO:0140282">
    <property type="term" value="F:carbon-nitrogen ligase activity on lipid II"/>
    <property type="evidence" value="ECO:0007669"/>
    <property type="project" value="UniProtKB-UniRule"/>
</dbReference>
<dbReference type="Pfam" id="PF08245">
    <property type="entry name" value="Mur_ligase_M"/>
    <property type="match status" value="1"/>
</dbReference>
<dbReference type="GO" id="GO:0016881">
    <property type="term" value="F:acid-amino acid ligase activity"/>
    <property type="evidence" value="ECO:0007669"/>
    <property type="project" value="InterPro"/>
</dbReference>
<keyword evidence="2" id="KW-0436">Ligase</keyword>
<keyword evidence="2" id="KW-0573">Peptidoglycan synthesis</keyword>
<protein>
    <recommendedName>
        <fullName evidence="2">Lipid II isoglutaminyl synthase (glutamine-hydrolyzing) subunit MurT</fullName>
        <ecNumber evidence="2">6.3.5.13</ecNumber>
    </recommendedName>
</protein>
<evidence type="ECO:0000259" key="4">
    <source>
        <dbReference type="Pfam" id="PF08353"/>
    </source>
</evidence>
<feature type="binding site" evidence="2">
    <location>
        <position position="214"/>
    </location>
    <ligand>
        <name>Zn(2+)</name>
        <dbReference type="ChEBI" id="CHEBI:29105"/>
    </ligand>
</feature>
<keyword evidence="2" id="KW-0547">Nucleotide-binding</keyword>
<dbReference type="EC" id="6.3.5.13" evidence="2"/>
<dbReference type="Pfam" id="PF08353">
    <property type="entry name" value="MurT_C"/>
    <property type="match status" value="1"/>
</dbReference>
<dbReference type="GO" id="GO:0008360">
    <property type="term" value="P:regulation of cell shape"/>
    <property type="evidence" value="ECO:0007669"/>
    <property type="project" value="UniProtKB-KW"/>
</dbReference>
<comment type="catalytic activity">
    <reaction evidence="2">
        <text>beta-D-GlcNAc-(1-&gt;4)-Mur2Ac(oyl-L-Ala-gamma-D-Glu-L-Lys-D-Ala-D-Ala)-di-trans,octa-cis-undecaprenyl diphosphate + ATP = beta-D-GlcNAc-(1-&gt;4)-Mur2Ac(oyl-L-Ala-gamma-D-O-P-Glu-L-Lys-D-Ala-D-Ala)-di-trans,octa-cis-undecaprenyl diphosphate + ADP</text>
        <dbReference type="Rhea" id="RHEA:59488"/>
        <dbReference type="ChEBI" id="CHEBI:30616"/>
        <dbReference type="ChEBI" id="CHEBI:60033"/>
        <dbReference type="ChEBI" id="CHEBI:143132"/>
        <dbReference type="ChEBI" id="CHEBI:456216"/>
    </reaction>
</comment>
<feature type="binding site" evidence="2">
    <location>
        <position position="236"/>
    </location>
    <ligand>
        <name>Zn(2+)</name>
        <dbReference type="ChEBI" id="CHEBI:29105"/>
    </ligand>
</feature>
<dbReference type="SUPFAM" id="SSF53623">
    <property type="entry name" value="MurD-like peptide ligases, catalytic domain"/>
    <property type="match status" value="1"/>
</dbReference>
<feature type="active site" evidence="2">
    <location>
        <position position="364"/>
    </location>
</feature>
<name>A0A2I1K0U4_9LACT</name>
<dbReference type="InterPro" id="IPR043703">
    <property type="entry name" value="Lipid_II_synth_MurT"/>
</dbReference>
<dbReference type="Proteomes" id="UP000234384">
    <property type="component" value="Unassembled WGS sequence"/>
</dbReference>
<dbReference type="EMBL" id="PKHE01000008">
    <property type="protein sequence ID" value="PKY89152.1"/>
    <property type="molecule type" value="Genomic_DNA"/>
</dbReference>
<accession>A0A2I1K0U4</accession>
<comment type="function">
    <text evidence="2">The lipid II isoglutaminyl synthase complex catalyzes the formation of alpha-D-isoglutamine in the cell wall lipid II stem peptide. The MurT subunit catalyzes the ATP-dependent amidation of D-glutamate residue of lipid II, converting it to an isoglutamine residue.</text>
</comment>
<dbReference type="PANTHER" id="PTHR23135:SF7">
    <property type="entry name" value="LIPID II ISOGLUTAMINYL SYNTHASE (GLUTAMINE-HYDROLYZING) SUBUNIT MURT"/>
    <property type="match status" value="1"/>
</dbReference>
<dbReference type="InterPro" id="IPR013564">
    <property type="entry name" value="MurT_C"/>
</dbReference>
<keyword evidence="2" id="KW-0067">ATP-binding</keyword>